<name>A0A1F5GB39_9BACT</name>
<dbReference type="Proteomes" id="UP000178577">
    <property type="component" value="Unassembled WGS sequence"/>
</dbReference>
<reference evidence="1 2" key="1">
    <citation type="journal article" date="2016" name="Nat. Commun.">
        <title>Thousands of microbial genomes shed light on interconnected biogeochemical processes in an aquifer system.</title>
        <authorList>
            <person name="Anantharaman K."/>
            <person name="Brown C.T."/>
            <person name="Hug L.A."/>
            <person name="Sharon I."/>
            <person name="Castelle C.J."/>
            <person name="Probst A.J."/>
            <person name="Thomas B.C."/>
            <person name="Singh A."/>
            <person name="Wilkins M.J."/>
            <person name="Karaoz U."/>
            <person name="Brodie E.L."/>
            <person name="Williams K.H."/>
            <person name="Hubbard S.S."/>
            <person name="Banfield J.F."/>
        </authorList>
    </citation>
    <scope>NUCLEOTIDE SEQUENCE [LARGE SCALE GENOMIC DNA]</scope>
</reference>
<comment type="caution">
    <text evidence="1">The sequence shown here is derived from an EMBL/GenBank/DDBJ whole genome shotgun (WGS) entry which is preliminary data.</text>
</comment>
<evidence type="ECO:0000313" key="1">
    <source>
        <dbReference type="EMBL" id="OGD89078.1"/>
    </source>
</evidence>
<evidence type="ECO:0000313" key="2">
    <source>
        <dbReference type="Proteomes" id="UP000178577"/>
    </source>
</evidence>
<dbReference type="EMBL" id="MFAY01000019">
    <property type="protein sequence ID" value="OGD89078.1"/>
    <property type="molecule type" value="Genomic_DNA"/>
</dbReference>
<protein>
    <submittedName>
        <fullName evidence="1">Uncharacterized protein</fullName>
    </submittedName>
</protein>
<dbReference type="AlphaFoldDB" id="A0A1F5GB39"/>
<organism evidence="1 2">
    <name type="scientific">Candidatus Curtissbacteria bacterium RIFCSPHIGHO2_01_FULL_40_12</name>
    <dbReference type="NCBI Taxonomy" id="1797710"/>
    <lineage>
        <taxon>Bacteria</taxon>
        <taxon>Candidatus Curtissiibacteriota</taxon>
    </lineage>
</organism>
<sequence length="60" mass="7117">MTNILRDKGLVKVFKRYQKRYLAGDKKPDVKKSFPDIVYRTMKLEGEKITKKEAKVLFQP</sequence>
<accession>A0A1F5GB39</accession>
<gene>
    <name evidence="1" type="ORF">A2693_03165</name>
</gene>
<proteinExistence type="predicted"/>